<keyword evidence="2" id="KW-0808">Transferase</keyword>
<organism evidence="5 6">
    <name type="scientific">Candidatus Chloroploca asiatica</name>
    <dbReference type="NCBI Taxonomy" id="1506545"/>
    <lineage>
        <taxon>Bacteria</taxon>
        <taxon>Bacillati</taxon>
        <taxon>Chloroflexota</taxon>
        <taxon>Chloroflexia</taxon>
        <taxon>Chloroflexales</taxon>
        <taxon>Chloroflexineae</taxon>
        <taxon>Oscillochloridaceae</taxon>
        <taxon>Candidatus Chloroploca</taxon>
    </lineage>
</organism>
<evidence type="ECO:0000256" key="2">
    <source>
        <dbReference type="ARBA" id="ARBA00022679"/>
    </source>
</evidence>
<dbReference type="Gene3D" id="3.40.50.150">
    <property type="entry name" value="Vaccinia Virus protein VP39"/>
    <property type="match status" value="1"/>
</dbReference>
<evidence type="ECO:0000256" key="3">
    <source>
        <dbReference type="RuleBase" id="RU362026"/>
    </source>
</evidence>
<dbReference type="AlphaFoldDB" id="A0A2H3LB55"/>
<dbReference type="GO" id="GO:0032259">
    <property type="term" value="P:methylation"/>
    <property type="evidence" value="ECO:0007669"/>
    <property type="project" value="UniProtKB-KW"/>
</dbReference>
<sequence length="355" mass="41270">MQEQFRRLYDETGPDVEYLRPNAVYQGDARALLPRIRPNSVALSIWSPPYFVGKQYEAHLTFEDWQDLLQSVIQLHFSIIKPGGFLVINIADILCFKDPAMPKIQADAVHRKRSSVTREAILQAWEEHPNFNRYQIAKLLGCSEQTIDRRLNGNNIRGGKHETQTRVKIVGGLVEAWALESGFFPYDRRIWVKDAAWENSRWASLSYRSVDEFEYIYIFWKPGITSYDRQRLTADEWKNWGSRGVWSFPSVRANYDHEAKFPVELPTRVIRLLTDADDLVLDCFLGSGTTAVACVREGRQYLGIEFDETYVQLAHDHISAELNREQLLMPVSPQEEQYVQLHHQQLIVEHERDAD</sequence>
<gene>
    <name evidence="5" type="ORF">A9Q02_11635</name>
</gene>
<feature type="domain" description="DNA methylase N-4/N-6" evidence="4">
    <location>
        <begin position="41"/>
        <end position="314"/>
    </location>
</feature>
<dbReference type="Pfam" id="PF01555">
    <property type="entry name" value="N6_N4_Mtase"/>
    <property type="match status" value="1"/>
</dbReference>
<reference evidence="5 6" key="1">
    <citation type="submission" date="2016-05" db="EMBL/GenBank/DDBJ databases">
        <authorList>
            <person name="Lavstsen T."/>
            <person name="Jespersen J.S."/>
        </authorList>
    </citation>
    <scope>NUCLEOTIDE SEQUENCE [LARGE SCALE GENOMIC DNA]</scope>
    <source>
        <strain evidence="5 6">B7-9</strain>
    </source>
</reference>
<evidence type="ECO:0000313" key="5">
    <source>
        <dbReference type="EMBL" id="PDV99618.1"/>
    </source>
</evidence>
<dbReference type="SUPFAM" id="SSF53335">
    <property type="entry name" value="S-adenosyl-L-methionine-dependent methyltransferases"/>
    <property type="match status" value="1"/>
</dbReference>
<comment type="caution">
    <text evidence="5">The sequence shown here is derived from an EMBL/GenBank/DDBJ whole genome shotgun (WGS) entry which is preliminary data.</text>
</comment>
<keyword evidence="1 5" id="KW-0489">Methyltransferase</keyword>
<protein>
    <recommendedName>
        <fullName evidence="3">Methyltransferase</fullName>
        <ecNumber evidence="3">2.1.1.-</ecNumber>
    </recommendedName>
</protein>
<evidence type="ECO:0000313" key="6">
    <source>
        <dbReference type="Proteomes" id="UP000220922"/>
    </source>
</evidence>
<accession>A0A2H3LB55</accession>
<dbReference type="GO" id="GO:0003677">
    <property type="term" value="F:DNA binding"/>
    <property type="evidence" value="ECO:0007669"/>
    <property type="project" value="InterPro"/>
</dbReference>
<dbReference type="InterPro" id="IPR001091">
    <property type="entry name" value="RM_Methyltransferase"/>
</dbReference>
<dbReference type="Proteomes" id="UP000220922">
    <property type="component" value="Unassembled WGS sequence"/>
</dbReference>
<evidence type="ECO:0000256" key="1">
    <source>
        <dbReference type="ARBA" id="ARBA00022603"/>
    </source>
</evidence>
<dbReference type="EMBL" id="LYXE01000066">
    <property type="protein sequence ID" value="PDV99618.1"/>
    <property type="molecule type" value="Genomic_DNA"/>
</dbReference>
<dbReference type="InterPro" id="IPR029063">
    <property type="entry name" value="SAM-dependent_MTases_sf"/>
</dbReference>
<dbReference type="GO" id="GO:0008170">
    <property type="term" value="F:N-methyltransferase activity"/>
    <property type="evidence" value="ECO:0007669"/>
    <property type="project" value="InterPro"/>
</dbReference>
<keyword evidence="6" id="KW-1185">Reference proteome</keyword>
<proteinExistence type="inferred from homology"/>
<dbReference type="REBASE" id="278975">
    <property type="entry name" value="M.CasB79ORF11635P"/>
</dbReference>
<name>A0A2H3LB55_9CHLR</name>
<evidence type="ECO:0000259" key="4">
    <source>
        <dbReference type="Pfam" id="PF01555"/>
    </source>
</evidence>
<comment type="similarity">
    <text evidence="3">Belongs to the N(4)/N(6)-methyltransferase family.</text>
</comment>
<dbReference type="EC" id="2.1.1.-" evidence="3"/>
<dbReference type="PRINTS" id="PR00508">
    <property type="entry name" value="S21N4MTFRASE"/>
</dbReference>
<dbReference type="InterPro" id="IPR002941">
    <property type="entry name" value="DNA_methylase_N4/N6"/>
</dbReference>